<proteinExistence type="predicted"/>
<name>A0AAV4BVJ0_9GAST</name>
<dbReference type="Proteomes" id="UP000735302">
    <property type="component" value="Unassembled WGS sequence"/>
</dbReference>
<comment type="caution">
    <text evidence="1">The sequence shown here is derived from an EMBL/GenBank/DDBJ whole genome shotgun (WGS) entry which is preliminary data.</text>
</comment>
<evidence type="ECO:0000313" key="2">
    <source>
        <dbReference type="Proteomes" id="UP000735302"/>
    </source>
</evidence>
<reference evidence="1 2" key="1">
    <citation type="journal article" date="2021" name="Elife">
        <title>Chloroplast acquisition without the gene transfer in kleptoplastic sea slugs, Plakobranchus ocellatus.</title>
        <authorList>
            <person name="Maeda T."/>
            <person name="Takahashi S."/>
            <person name="Yoshida T."/>
            <person name="Shimamura S."/>
            <person name="Takaki Y."/>
            <person name="Nagai Y."/>
            <person name="Toyoda A."/>
            <person name="Suzuki Y."/>
            <person name="Arimoto A."/>
            <person name="Ishii H."/>
            <person name="Satoh N."/>
            <person name="Nishiyama T."/>
            <person name="Hasebe M."/>
            <person name="Maruyama T."/>
            <person name="Minagawa J."/>
            <person name="Obokata J."/>
            <person name="Shigenobu S."/>
        </authorList>
    </citation>
    <scope>NUCLEOTIDE SEQUENCE [LARGE SCALE GENOMIC DNA]</scope>
</reference>
<dbReference type="AlphaFoldDB" id="A0AAV4BVJ0"/>
<keyword evidence="2" id="KW-1185">Reference proteome</keyword>
<protein>
    <submittedName>
        <fullName evidence="1">E3 ubiquitin-protein ligase mib2</fullName>
    </submittedName>
</protein>
<sequence>MCISQIRKIVAWQDPRVSQSGHVTTFPRNKIIEIKDPSTGKDVKKGLINSVRAVHTKEESAPKKSDEEIVKVFRCIVADILKNPPRCLNILRDLVGNDPSTGKDNTDVLIDNAKADYPKPEEELVICNKLNLNGYGDQTGAAIVCFLVQHGAELQAHNKQVKTSLDITTDSKIEEVVKQFIATLAKKQEQSPKPSTATSDDCCSKNLLVTFHPCNHSVVCKECSINLRKCIECKAFINMKKTAAHAGYAWPPHSPPIQQLEWDKVRILWNLSVVKQKRVDVPVPLSRLLSAQATKAGLQGGVEPLHLSVAYRVERGCGFLFDANETADLLHAVCYELRSLVTQHLLWDTQSAVDVYQRLYHRFRVDVV</sequence>
<dbReference type="EMBL" id="BLXT01005502">
    <property type="protein sequence ID" value="GFO23130.1"/>
    <property type="molecule type" value="Genomic_DNA"/>
</dbReference>
<accession>A0AAV4BVJ0</accession>
<dbReference type="InterPro" id="IPR013083">
    <property type="entry name" value="Znf_RING/FYVE/PHD"/>
</dbReference>
<dbReference type="Gene3D" id="3.30.40.10">
    <property type="entry name" value="Zinc/RING finger domain, C3HC4 (zinc finger)"/>
    <property type="match status" value="1"/>
</dbReference>
<evidence type="ECO:0000313" key="1">
    <source>
        <dbReference type="EMBL" id="GFO23130.1"/>
    </source>
</evidence>
<gene>
    <name evidence="1" type="ORF">PoB_004963500</name>
</gene>
<organism evidence="1 2">
    <name type="scientific">Plakobranchus ocellatus</name>
    <dbReference type="NCBI Taxonomy" id="259542"/>
    <lineage>
        <taxon>Eukaryota</taxon>
        <taxon>Metazoa</taxon>
        <taxon>Spiralia</taxon>
        <taxon>Lophotrochozoa</taxon>
        <taxon>Mollusca</taxon>
        <taxon>Gastropoda</taxon>
        <taxon>Heterobranchia</taxon>
        <taxon>Euthyneura</taxon>
        <taxon>Panpulmonata</taxon>
        <taxon>Sacoglossa</taxon>
        <taxon>Placobranchoidea</taxon>
        <taxon>Plakobranchidae</taxon>
        <taxon>Plakobranchus</taxon>
    </lineage>
</organism>